<dbReference type="Proteomes" id="UP000762676">
    <property type="component" value="Unassembled WGS sequence"/>
</dbReference>
<evidence type="ECO:0000313" key="2">
    <source>
        <dbReference type="Proteomes" id="UP000762676"/>
    </source>
</evidence>
<accession>A0AAV4J1B8</accession>
<name>A0AAV4J1B8_9GAST</name>
<dbReference type="EMBL" id="BMAT01009902">
    <property type="protein sequence ID" value="GFS16060.1"/>
    <property type="molecule type" value="Genomic_DNA"/>
</dbReference>
<reference evidence="1 2" key="1">
    <citation type="journal article" date="2021" name="Elife">
        <title>Chloroplast acquisition without the gene transfer in kleptoplastic sea slugs, Plakobranchus ocellatus.</title>
        <authorList>
            <person name="Maeda T."/>
            <person name="Takahashi S."/>
            <person name="Yoshida T."/>
            <person name="Shimamura S."/>
            <person name="Takaki Y."/>
            <person name="Nagai Y."/>
            <person name="Toyoda A."/>
            <person name="Suzuki Y."/>
            <person name="Arimoto A."/>
            <person name="Ishii H."/>
            <person name="Satoh N."/>
            <person name="Nishiyama T."/>
            <person name="Hasebe M."/>
            <person name="Maruyama T."/>
            <person name="Minagawa J."/>
            <person name="Obokata J."/>
            <person name="Shigenobu S."/>
        </authorList>
    </citation>
    <scope>NUCLEOTIDE SEQUENCE [LARGE SCALE GENOMIC DNA]</scope>
</reference>
<dbReference type="AlphaFoldDB" id="A0AAV4J1B8"/>
<protein>
    <submittedName>
        <fullName evidence="1">Uncharacterized protein</fullName>
    </submittedName>
</protein>
<sequence>MPLLPVVDIDSRKVIVMTEASKWMWKEAANTTQAQAICQKVIPVFSHFYLAALPSNVLSVTNSALISASHAFSQPGWITAEMIFNSAGQEEQENFLGQQGLQYRMIIGAEKRSLLVRSTQPLYATLTLWHHDLTAISSSLLVPVFTYGVSESRLAYPSPGDVSLGISSLGDSTVQLDIAVSGGQPKATFSIGEFQYQSWY</sequence>
<proteinExistence type="predicted"/>
<comment type="caution">
    <text evidence="1">The sequence shown here is derived from an EMBL/GenBank/DDBJ whole genome shotgun (WGS) entry which is preliminary data.</text>
</comment>
<organism evidence="1 2">
    <name type="scientific">Elysia marginata</name>
    <dbReference type="NCBI Taxonomy" id="1093978"/>
    <lineage>
        <taxon>Eukaryota</taxon>
        <taxon>Metazoa</taxon>
        <taxon>Spiralia</taxon>
        <taxon>Lophotrochozoa</taxon>
        <taxon>Mollusca</taxon>
        <taxon>Gastropoda</taxon>
        <taxon>Heterobranchia</taxon>
        <taxon>Euthyneura</taxon>
        <taxon>Panpulmonata</taxon>
        <taxon>Sacoglossa</taxon>
        <taxon>Placobranchoidea</taxon>
        <taxon>Plakobranchidae</taxon>
        <taxon>Elysia</taxon>
    </lineage>
</organism>
<keyword evidence="2" id="KW-1185">Reference proteome</keyword>
<gene>
    <name evidence="1" type="ORF">ElyMa_004948500</name>
</gene>
<evidence type="ECO:0000313" key="1">
    <source>
        <dbReference type="EMBL" id="GFS16060.1"/>
    </source>
</evidence>